<sequence length="399" mass="43924">MLTRIGKVARRFATFNWEDPINLTSLLSEDEQLVYQSAIAFGQSKLLPKVTKAFQGELVDKQIMKEYGEQGFLGCTQTDYGLPGVSQVSYGLMNRAIESIDSGYRSAMSVQNGLVIYPIMEYAKKEVKDKFIPGLASGDLIGCFGLTEPDAGSDPSGMKTRFVKKGDKYILNGSKTWITHAPIADVLIVWAREEGGDIHGFLLERGFEGLTTPKIEGKISLRTSVTGMIMMDNVAVPESHHLQVTGLKGPMSCLNQARFGIAWGALGAAESCYKIARNYTLDRKQFGKPLAQTQLIQKKLADMATELSLGFNAVIHVSRLKEKKLVLPEQISMIKRNSCLKALQIARDARDMLGGNGIVDEYHVIRHMVNLETVNTYEGTADVHALILGRAITGLQAFK</sequence>
<organism evidence="17 18">
    <name type="scientific">Blepharisma stoltei</name>
    <dbReference type="NCBI Taxonomy" id="1481888"/>
    <lineage>
        <taxon>Eukaryota</taxon>
        <taxon>Sar</taxon>
        <taxon>Alveolata</taxon>
        <taxon>Ciliophora</taxon>
        <taxon>Postciliodesmatophora</taxon>
        <taxon>Heterotrichea</taxon>
        <taxon>Heterotrichida</taxon>
        <taxon>Blepharismidae</taxon>
        <taxon>Blepharisma</taxon>
    </lineage>
</organism>
<dbReference type="Pfam" id="PF00441">
    <property type="entry name" value="Acyl-CoA_dh_1"/>
    <property type="match status" value="1"/>
</dbReference>
<dbReference type="SUPFAM" id="SSF47203">
    <property type="entry name" value="Acyl-CoA dehydrogenase C-terminal domain-like"/>
    <property type="match status" value="1"/>
</dbReference>
<evidence type="ECO:0000256" key="2">
    <source>
        <dbReference type="ARBA" id="ARBA00004305"/>
    </source>
</evidence>
<dbReference type="Pfam" id="PF02771">
    <property type="entry name" value="Acyl-CoA_dh_N"/>
    <property type="match status" value="1"/>
</dbReference>
<evidence type="ECO:0000256" key="10">
    <source>
        <dbReference type="ARBA" id="ARBA00037927"/>
    </source>
</evidence>
<dbReference type="PANTHER" id="PTHR42807">
    <property type="entry name" value="GLUTARYL-COA DEHYDROGENASE, MITOCHONDRIAL"/>
    <property type="match status" value="1"/>
</dbReference>
<dbReference type="InterPro" id="IPR009100">
    <property type="entry name" value="AcylCoA_DH/oxidase_NM_dom_sf"/>
</dbReference>
<evidence type="ECO:0000313" key="17">
    <source>
        <dbReference type="EMBL" id="CAG9319618.1"/>
    </source>
</evidence>
<feature type="domain" description="Acyl-CoA dehydrogenase/oxidase N-terminal" evidence="16">
    <location>
        <begin position="28"/>
        <end position="139"/>
    </location>
</feature>
<dbReference type="Proteomes" id="UP001162131">
    <property type="component" value="Unassembled WGS sequence"/>
</dbReference>
<dbReference type="InterPro" id="IPR006091">
    <property type="entry name" value="Acyl-CoA_Oxase/DH_mid-dom"/>
</dbReference>
<evidence type="ECO:0000256" key="4">
    <source>
        <dbReference type="ARBA" id="ARBA00022630"/>
    </source>
</evidence>
<evidence type="ECO:0000256" key="11">
    <source>
        <dbReference type="ARBA" id="ARBA00039033"/>
    </source>
</evidence>
<dbReference type="EMBL" id="CAJZBQ010000023">
    <property type="protein sequence ID" value="CAG9319618.1"/>
    <property type="molecule type" value="Genomic_DNA"/>
</dbReference>
<evidence type="ECO:0000256" key="7">
    <source>
        <dbReference type="ARBA" id="ARBA00023002"/>
    </source>
</evidence>
<accession>A0AAU9J6N1</accession>
<dbReference type="InterPro" id="IPR013786">
    <property type="entry name" value="AcylCoA_DH/ox_N"/>
</dbReference>
<name>A0AAU9J6N1_9CILI</name>
<dbReference type="GO" id="GO:0050660">
    <property type="term" value="F:flavin adenine dinucleotide binding"/>
    <property type="evidence" value="ECO:0007669"/>
    <property type="project" value="InterPro"/>
</dbReference>
<keyword evidence="6" id="KW-0809">Transit peptide</keyword>
<comment type="similarity">
    <text evidence="3 13">Belongs to the acyl-CoA dehydrogenase family.</text>
</comment>
<comment type="caution">
    <text evidence="17">The sequence shown here is derived from an EMBL/GenBank/DDBJ whole genome shotgun (WGS) entry which is preliminary data.</text>
</comment>
<dbReference type="SUPFAM" id="SSF56645">
    <property type="entry name" value="Acyl-CoA dehydrogenase NM domain-like"/>
    <property type="match status" value="1"/>
</dbReference>
<evidence type="ECO:0000259" key="16">
    <source>
        <dbReference type="Pfam" id="PF02771"/>
    </source>
</evidence>
<dbReference type="PANTHER" id="PTHR42807:SF1">
    <property type="entry name" value="GLUTARYL-COA DEHYDROGENASE, MITOCHONDRIAL"/>
    <property type="match status" value="1"/>
</dbReference>
<dbReference type="Pfam" id="PF02770">
    <property type="entry name" value="Acyl-CoA_dh_M"/>
    <property type="match status" value="1"/>
</dbReference>
<proteinExistence type="inferred from homology"/>
<keyword evidence="4 13" id="KW-0285">Flavoprotein</keyword>
<dbReference type="InterPro" id="IPR009075">
    <property type="entry name" value="AcylCo_DH/oxidase_C"/>
</dbReference>
<dbReference type="AlphaFoldDB" id="A0AAU9J6N1"/>
<keyword evidence="18" id="KW-1185">Reference proteome</keyword>
<comment type="pathway">
    <text evidence="9">Amino-acid metabolism; lysine degradation.</text>
</comment>
<comment type="catalytic activity">
    <reaction evidence="12">
        <text>glutaryl-CoA + oxidized [electron-transfer flavoprotein] + 2 H(+) = (2E)-butenoyl-CoA + reduced [electron-transfer flavoprotein] + CO2</text>
        <dbReference type="Rhea" id="RHEA:13389"/>
        <dbReference type="Rhea" id="RHEA-COMP:10685"/>
        <dbReference type="Rhea" id="RHEA-COMP:10686"/>
        <dbReference type="ChEBI" id="CHEBI:15378"/>
        <dbReference type="ChEBI" id="CHEBI:16526"/>
        <dbReference type="ChEBI" id="CHEBI:57332"/>
        <dbReference type="ChEBI" id="CHEBI:57378"/>
        <dbReference type="ChEBI" id="CHEBI:57692"/>
        <dbReference type="ChEBI" id="CHEBI:58307"/>
        <dbReference type="EC" id="1.3.8.6"/>
    </reaction>
</comment>
<evidence type="ECO:0000259" key="14">
    <source>
        <dbReference type="Pfam" id="PF00441"/>
    </source>
</evidence>
<dbReference type="PROSITE" id="PS00073">
    <property type="entry name" value="ACYL_COA_DH_2"/>
    <property type="match status" value="1"/>
</dbReference>
<comment type="cofactor">
    <cofactor evidence="1 13">
        <name>FAD</name>
        <dbReference type="ChEBI" id="CHEBI:57692"/>
    </cofactor>
</comment>
<dbReference type="EC" id="1.3.8.6" evidence="11"/>
<dbReference type="GO" id="GO:0005759">
    <property type="term" value="C:mitochondrial matrix"/>
    <property type="evidence" value="ECO:0007669"/>
    <property type="project" value="UniProtKB-SubCell"/>
</dbReference>
<feature type="domain" description="Acyl-CoA oxidase/dehydrogenase middle" evidence="15">
    <location>
        <begin position="143"/>
        <end position="234"/>
    </location>
</feature>
<evidence type="ECO:0000256" key="5">
    <source>
        <dbReference type="ARBA" id="ARBA00022827"/>
    </source>
</evidence>
<dbReference type="InterPro" id="IPR036250">
    <property type="entry name" value="AcylCo_DH-like_C"/>
</dbReference>
<evidence type="ECO:0000256" key="6">
    <source>
        <dbReference type="ARBA" id="ARBA00022946"/>
    </source>
</evidence>
<evidence type="ECO:0000313" key="18">
    <source>
        <dbReference type="Proteomes" id="UP001162131"/>
    </source>
</evidence>
<dbReference type="GO" id="GO:0046949">
    <property type="term" value="P:fatty-acyl-CoA biosynthetic process"/>
    <property type="evidence" value="ECO:0007669"/>
    <property type="project" value="TreeGrafter"/>
</dbReference>
<evidence type="ECO:0000259" key="15">
    <source>
        <dbReference type="Pfam" id="PF02770"/>
    </source>
</evidence>
<dbReference type="Gene3D" id="1.10.540.10">
    <property type="entry name" value="Acyl-CoA dehydrogenase/oxidase, N-terminal domain"/>
    <property type="match status" value="1"/>
</dbReference>
<dbReference type="PROSITE" id="PS00072">
    <property type="entry name" value="ACYL_COA_DH_1"/>
    <property type="match status" value="1"/>
</dbReference>
<comment type="subcellular location">
    <subcellularLocation>
        <location evidence="2">Mitochondrion matrix</location>
    </subcellularLocation>
</comment>
<evidence type="ECO:0000256" key="8">
    <source>
        <dbReference type="ARBA" id="ARBA00023128"/>
    </source>
</evidence>
<keyword evidence="7 13" id="KW-0560">Oxidoreductase</keyword>
<comment type="pathway">
    <text evidence="10">Amino-acid metabolism; tryptophan metabolism.</text>
</comment>
<dbReference type="InterPro" id="IPR006089">
    <property type="entry name" value="Acyl-CoA_DH_CS"/>
</dbReference>
<keyword evidence="5 13" id="KW-0274">FAD</keyword>
<protein>
    <recommendedName>
        <fullName evidence="11">glutaryl-CoA dehydrogenase (ETF)</fullName>
        <ecNumber evidence="11">1.3.8.6</ecNumber>
    </recommendedName>
</protein>
<dbReference type="InterPro" id="IPR046373">
    <property type="entry name" value="Acyl-CoA_Oxase/DH_mid-dom_sf"/>
</dbReference>
<dbReference type="GO" id="GO:0033539">
    <property type="term" value="P:fatty acid beta-oxidation using acyl-CoA dehydrogenase"/>
    <property type="evidence" value="ECO:0007669"/>
    <property type="project" value="TreeGrafter"/>
</dbReference>
<feature type="domain" description="Acyl-CoA dehydrogenase/oxidase C-terminal" evidence="14">
    <location>
        <begin position="246"/>
        <end position="392"/>
    </location>
</feature>
<evidence type="ECO:0000256" key="1">
    <source>
        <dbReference type="ARBA" id="ARBA00001974"/>
    </source>
</evidence>
<dbReference type="InterPro" id="IPR037069">
    <property type="entry name" value="AcylCoA_DH/ox_N_sf"/>
</dbReference>
<evidence type="ECO:0000256" key="3">
    <source>
        <dbReference type="ARBA" id="ARBA00009347"/>
    </source>
</evidence>
<evidence type="ECO:0000256" key="9">
    <source>
        <dbReference type="ARBA" id="ARBA00037899"/>
    </source>
</evidence>
<dbReference type="Gene3D" id="1.20.140.10">
    <property type="entry name" value="Butyryl-CoA Dehydrogenase, subunit A, domain 3"/>
    <property type="match status" value="1"/>
</dbReference>
<dbReference type="GO" id="GO:0004361">
    <property type="term" value="F:glutaryl-CoA dehydrogenase activity"/>
    <property type="evidence" value="ECO:0007669"/>
    <property type="project" value="UniProtKB-EC"/>
</dbReference>
<evidence type="ECO:0000256" key="12">
    <source>
        <dbReference type="ARBA" id="ARBA00049493"/>
    </source>
</evidence>
<gene>
    <name evidence="17" type="ORF">BSTOLATCC_MIC24169</name>
</gene>
<dbReference type="FunFam" id="1.20.140.10:FF:000006">
    <property type="entry name" value="Glutaryl-CoA dehydrogenase, mitochondrial"/>
    <property type="match status" value="1"/>
</dbReference>
<evidence type="ECO:0000256" key="13">
    <source>
        <dbReference type="RuleBase" id="RU362125"/>
    </source>
</evidence>
<dbReference type="InterPro" id="IPR052033">
    <property type="entry name" value="Glutaryl-CoA_DH_mitochondrial"/>
</dbReference>
<dbReference type="GO" id="GO:0000062">
    <property type="term" value="F:fatty-acyl-CoA binding"/>
    <property type="evidence" value="ECO:0007669"/>
    <property type="project" value="TreeGrafter"/>
</dbReference>
<dbReference type="Gene3D" id="2.40.110.10">
    <property type="entry name" value="Butyryl-CoA Dehydrogenase, subunit A, domain 2"/>
    <property type="match status" value="1"/>
</dbReference>
<reference evidence="17" key="1">
    <citation type="submission" date="2021-09" db="EMBL/GenBank/DDBJ databases">
        <authorList>
            <consortium name="AG Swart"/>
            <person name="Singh M."/>
            <person name="Singh A."/>
            <person name="Seah K."/>
            <person name="Emmerich C."/>
        </authorList>
    </citation>
    <scope>NUCLEOTIDE SEQUENCE</scope>
    <source>
        <strain evidence="17">ATCC30299</strain>
    </source>
</reference>
<keyword evidence="8" id="KW-0496">Mitochondrion</keyword>